<evidence type="ECO:0000313" key="1">
    <source>
        <dbReference type="EMBL" id="MBJ7639951.1"/>
    </source>
</evidence>
<dbReference type="EMBL" id="JAAOCP010000021">
    <property type="protein sequence ID" value="MBJ7639951.1"/>
    <property type="molecule type" value="Genomic_DNA"/>
</dbReference>
<dbReference type="Proteomes" id="UP000728106">
    <property type="component" value="Unassembled WGS sequence"/>
</dbReference>
<dbReference type="InterPro" id="IPR008878">
    <property type="entry name" value="Transposase_IS66_Orf2"/>
</dbReference>
<organism evidence="1 2">
    <name type="scientific">Weissella confusa</name>
    <name type="common">Lactobacillus confusus</name>
    <dbReference type="NCBI Taxonomy" id="1583"/>
    <lineage>
        <taxon>Bacteria</taxon>
        <taxon>Bacillati</taxon>
        <taxon>Bacillota</taxon>
        <taxon>Bacilli</taxon>
        <taxon>Lactobacillales</taxon>
        <taxon>Lactobacillaceae</taxon>
        <taxon>Weissella</taxon>
    </lineage>
</organism>
<sequence>MRRGIDGLAGIVSNDYGMQVYSKSVFLICGRRADRYKGLYWDGDGFMLLYKRIENGRLQGPRNDNEVRELDEKQIRWLLDGLSIVQPKAIKPAKPGYISKPHKVVKPL</sequence>
<reference evidence="1 2" key="1">
    <citation type="journal article" date="2021" name="Int. J. Food Microbiol.">
        <title>Safety demonstration of a microbial species for use in the food chain: Weissella confusa.</title>
        <authorList>
            <person name="Bourdichon F."/>
            <person name="Patrone V."/>
            <person name="Fontana A."/>
            <person name="Milani G."/>
            <person name="Morelli L."/>
        </authorList>
    </citation>
    <scope>NUCLEOTIDE SEQUENCE [LARGE SCALE GENOMIC DNA]</scope>
    <source>
        <strain evidence="1 2">CCUG 43002</strain>
    </source>
</reference>
<accession>A0AA41CUU9</accession>
<name>A0AA41CUU9_WEICO</name>
<keyword evidence="2" id="KW-1185">Reference proteome</keyword>
<dbReference type="RefSeq" id="WP_199468463.1">
    <property type="nucleotide sequence ID" value="NZ_JAAOCP010000021.1"/>
</dbReference>
<dbReference type="PANTHER" id="PTHR36455">
    <property type="match status" value="1"/>
</dbReference>
<proteinExistence type="predicted"/>
<dbReference type="PANTHER" id="PTHR36455:SF1">
    <property type="entry name" value="BLR8292 PROTEIN"/>
    <property type="match status" value="1"/>
</dbReference>
<gene>
    <name evidence="1" type="primary">tnpB</name>
    <name evidence="1" type="ORF">HAU20_11285</name>
</gene>
<dbReference type="AlphaFoldDB" id="A0AA41CUU9"/>
<evidence type="ECO:0000313" key="2">
    <source>
        <dbReference type="Proteomes" id="UP000728106"/>
    </source>
</evidence>
<protein>
    <submittedName>
        <fullName evidence="1">IS66 family insertion sequence element accessory protein TnpB</fullName>
    </submittedName>
</protein>
<dbReference type="Pfam" id="PF05717">
    <property type="entry name" value="TnpB_IS66"/>
    <property type="match status" value="1"/>
</dbReference>
<dbReference type="NCBIfam" id="NF033819">
    <property type="entry name" value="IS66_TnpB"/>
    <property type="match status" value="1"/>
</dbReference>
<comment type="caution">
    <text evidence="1">The sequence shown here is derived from an EMBL/GenBank/DDBJ whole genome shotgun (WGS) entry which is preliminary data.</text>
</comment>